<dbReference type="EMBL" id="JAAKFY010000006">
    <property type="protein sequence ID" value="KAF3856047.1"/>
    <property type="molecule type" value="Genomic_DNA"/>
</dbReference>
<organism evidence="2 3">
    <name type="scientific">Dissostichus mawsoni</name>
    <name type="common">Antarctic cod</name>
    <dbReference type="NCBI Taxonomy" id="36200"/>
    <lineage>
        <taxon>Eukaryota</taxon>
        <taxon>Metazoa</taxon>
        <taxon>Chordata</taxon>
        <taxon>Craniata</taxon>
        <taxon>Vertebrata</taxon>
        <taxon>Euteleostomi</taxon>
        <taxon>Actinopterygii</taxon>
        <taxon>Neopterygii</taxon>
        <taxon>Teleostei</taxon>
        <taxon>Neoteleostei</taxon>
        <taxon>Acanthomorphata</taxon>
        <taxon>Eupercaria</taxon>
        <taxon>Perciformes</taxon>
        <taxon>Notothenioidei</taxon>
        <taxon>Nototheniidae</taxon>
        <taxon>Dissostichus</taxon>
    </lineage>
</organism>
<sequence length="185" mass="19768">MCLVSVTGTSCGDDSFCSESVTNAPFRTTRETPIDSEAMALTASLSESRLSLRLCACRKQGERTEGEEEKRKIKGLGSGSVLSSAVLTLNLDDSLQRLDGVLTGLLVQHGLGQRLHLGEGRPPSDDKCPSTASKPADTSTTSGENSWAMGITTALRGNRGNNKLSNKRSILQYVHSSPVAWLKQD</sequence>
<evidence type="ECO:0000313" key="2">
    <source>
        <dbReference type="EMBL" id="KAF3856047.1"/>
    </source>
</evidence>
<reference evidence="2 3" key="1">
    <citation type="submission" date="2020-03" db="EMBL/GenBank/DDBJ databases">
        <title>Dissostichus mawsoni Genome sequencing and assembly.</title>
        <authorList>
            <person name="Park H."/>
        </authorList>
    </citation>
    <scope>NUCLEOTIDE SEQUENCE [LARGE SCALE GENOMIC DNA]</scope>
    <source>
        <strain evidence="2">DM0001</strain>
        <tissue evidence="2">Muscle</tissue>
    </source>
</reference>
<dbReference type="Proteomes" id="UP000518266">
    <property type="component" value="Unassembled WGS sequence"/>
</dbReference>
<evidence type="ECO:0000313" key="3">
    <source>
        <dbReference type="Proteomes" id="UP000518266"/>
    </source>
</evidence>
<comment type="caution">
    <text evidence="2">The sequence shown here is derived from an EMBL/GenBank/DDBJ whole genome shotgun (WGS) entry which is preliminary data.</text>
</comment>
<proteinExistence type="predicted"/>
<gene>
    <name evidence="2" type="ORF">F7725_016770</name>
</gene>
<evidence type="ECO:0000256" key="1">
    <source>
        <dbReference type="SAM" id="MobiDB-lite"/>
    </source>
</evidence>
<dbReference type="OrthoDB" id="10634958at2759"/>
<feature type="compositionally biased region" description="Basic and acidic residues" evidence="1">
    <location>
        <begin position="116"/>
        <end position="128"/>
    </location>
</feature>
<keyword evidence="3" id="KW-1185">Reference proteome</keyword>
<name>A0A7J5Z5H3_DISMA</name>
<accession>A0A7J5Z5H3</accession>
<dbReference type="AlphaFoldDB" id="A0A7J5Z5H3"/>
<protein>
    <submittedName>
        <fullName evidence="2">Uncharacterized protein</fullName>
    </submittedName>
</protein>
<feature type="compositionally biased region" description="Polar residues" evidence="1">
    <location>
        <begin position="130"/>
        <end position="145"/>
    </location>
</feature>
<feature type="non-terminal residue" evidence="2">
    <location>
        <position position="185"/>
    </location>
</feature>
<feature type="region of interest" description="Disordered" evidence="1">
    <location>
        <begin position="115"/>
        <end position="147"/>
    </location>
</feature>